<evidence type="ECO:0000256" key="1">
    <source>
        <dbReference type="SAM" id="MobiDB-lite"/>
    </source>
</evidence>
<dbReference type="Proteomes" id="UP000041254">
    <property type="component" value="Unassembled WGS sequence"/>
</dbReference>
<feature type="transmembrane region" description="Helical" evidence="2">
    <location>
        <begin position="368"/>
        <end position="391"/>
    </location>
</feature>
<accession>A0A0G4EES6</accession>
<dbReference type="AlphaFoldDB" id="A0A0G4EES6"/>
<feature type="region of interest" description="Disordered" evidence="1">
    <location>
        <begin position="457"/>
        <end position="493"/>
    </location>
</feature>
<keyword evidence="2" id="KW-1133">Transmembrane helix</keyword>
<feature type="transmembrane region" description="Helical" evidence="2">
    <location>
        <begin position="303"/>
        <end position="326"/>
    </location>
</feature>
<evidence type="ECO:0008006" key="5">
    <source>
        <dbReference type="Google" id="ProtNLM"/>
    </source>
</evidence>
<dbReference type="InParanoid" id="A0A0G4EES6"/>
<feature type="transmembrane region" description="Helical" evidence="2">
    <location>
        <begin position="9"/>
        <end position="27"/>
    </location>
</feature>
<feature type="transmembrane region" description="Helical" evidence="2">
    <location>
        <begin position="219"/>
        <end position="239"/>
    </location>
</feature>
<dbReference type="InterPro" id="IPR037185">
    <property type="entry name" value="EmrE-like"/>
</dbReference>
<feature type="transmembrane region" description="Helical" evidence="2">
    <location>
        <begin position="428"/>
        <end position="447"/>
    </location>
</feature>
<gene>
    <name evidence="3" type="ORF">Vbra_11597</name>
</gene>
<protein>
    <recommendedName>
        <fullName evidence="5">EamA domain-containing protein</fullName>
    </recommendedName>
</protein>
<evidence type="ECO:0000256" key="2">
    <source>
        <dbReference type="SAM" id="Phobius"/>
    </source>
</evidence>
<reference evidence="3 4" key="1">
    <citation type="submission" date="2014-11" db="EMBL/GenBank/DDBJ databases">
        <authorList>
            <person name="Zhu J."/>
            <person name="Qi W."/>
            <person name="Song R."/>
        </authorList>
    </citation>
    <scope>NUCLEOTIDE SEQUENCE [LARGE SCALE GENOMIC DNA]</scope>
</reference>
<keyword evidence="2" id="KW-0472">Membrane</keyword>
<feature type="transmembrane region" description="Helical" evidence="2">
    <location>
        <begin position="47"/>
        <end position="72"/>
    </location>
</feature>
<proteinExistence type="predicted"/>
<name>A0A0G4EES6_VITBC</name>
<evidence type="ECO:0000313" key="3">
    <source>
        <dbReference type="EMBL" id="CEL94506.1"/>
    </source>
</evidence>
<feature type="region of interest" description="Disordered" evidence="1">
    <location>
        <begin position="106"/>
        <end position="200"/>
    </location>
</feature>
<feature type="compositionally biased region" description="Pro residues" evidence="1">
    <location>
        <begin position="146"/>
        <end position="155"/>
    </location>
</feature>
<feature type="compositionally biased region" description="Low complexity" evidence="1">
    <location>
        <begin position="156"/>
        <end position="168"/>
    </location>
</feature>
<feature type="transmembrane region" description="Helical" evidence="2">
    <location>
        <begin position="279"/>
        <end position="297"/>
    </location>
</feature>
<dbReference type="SUPFAM" id="SSF103481">
    <property type="entry name" value="Multidrug resistance efflux transporter EmrE"/>
    <property type="match status" value="1"/>
</dbReference>
<sequence>MWRHVDPRSLAWSFFAMLFLGFSYFMLGLTNVADELDIEHLFTISLVWMWTGIVGLLAALYFWMTVGTMWIASRGLEIKFPPSDGSPQHAPTDIIVAPPPFQQHASVSASPVPPIHHADTIGGTIDEENDRYLPQPPGNGYVPLSGEPPPSPPPSIASVSASVSGSRAGADEREGMSGGAGSSTRPLAPPPDLSMTGATPTLQVAYRRRGRLRRTCRKIMIIIMTGLGGVFLGFAQLSLKLGFEKDPPAMGPFSAITSADVVFVTCFFHCTIGDRLTRIDLPAFVAVLAGLCTMALADPRPEHLYGLAWSSLAALGMAVSVILIRWGAMNGVSAYSGFVIRMLSEGIMGILTLIAVLSTGFSVPGHGFFVWTRLVIFPSACGIFQAIAVFCVNKALMYPKPGISTALVGANPLVVFFCQLGVGREYPRTVNLVGMLLVVAGCLALTLSRAFSASARASAGSPEGPHGARRSSNDENNSAMPSLHPHPESESARAPLFPFNKANAMRNQVALGFDSTGPHMDDSQRVIAVGHAQSIAWSSRAGSIDTVTTIGYGNPAVMNPPSHRHKWTVSEVAPAQVPSAAAAAAAGGSLAAAPPIAVPQKQSELPEDVLLNWQLQRGVSAVRRLPSVDVWAFQ</sequence>
<dbReference type="VEuPathDB" id="CryptoDB:Vbra_11597"/>
<keyword evidence="2" id="KW-0812">Transmembrane</keyword>
<feature type="transmembrane region" description="Helical" evidence="2">
    <location>
        <begin position="338"/>
        <end position="362"/>
    </location>
</feature>
<evidence type="ECO:0000313" key="4">
    <source>
        <dbReference type="Proteomes" id="UP000041254"/>
    </source>
</evidence>
<organism evidence="3 4">
    <name type="scientific">Vitrella brassicaformis (strain CCMP3155)</name>
    <dbReference type="NCBI Taxonomy" id="1169540"/>
    <lineage>
        <taxon>Eukaryota</taxon>
        <taxon>Sar</taxon>
        <taxon>Alveolata</taxon>
        <taxon>Colpodellida</taxon>
        <taxon>Vitrellaceae</taxon>
        <taxon>Vitrella</taxon>
    </lineage>
</organism>
<dbReference type="EMBL" id="CDMY01000220">
    <property type="protein sequence ID" value="CEL94506.1"/>
    <property type="molecule type" value="Genomic_DNA"/>
</dbReference>
<keyword evidence="4" id="KW-1185">Reference proteome</keyword>
<feature type="transmembrane region" description="Helical" evidence="2">
    <location>
        <begin position="251"/>
        <end position="272"/>
    </location>
</feature>